<evidence type="ECO:0000313" key="1">
    <source>
        <dbReference type="EMBL" id="TVP41164.1"/>
    </source>
</evidence>
<keyword evidence="2" id="KW-1185">Reference proteome</keyword>
<comment type="caution">
    <text evidence="1">The sequence shown here is derived from an EMBL/GenBank/DDBJ whole genome shotgun (WGS) entry which is preliminary data.</text>
</comment>
<protein>
    <submittedName>
        <fullName evidence="1">Uncharacterized protein</fullName>
    </submittedName>
</protein>
<sequence>MQVRKIVVMSTMATAETSGTITTMNIAKKYGKNHPAAVVVHLTAEAVTQDIKSISIFFSI</sequence>
<dbReference type="EMBL" id="VOAH01000004">
    <property type="protein sequence ID" value="TVP41164.1"/>
    <property type="molecule type" value="Genomic_DNA"/>
</dbReference>
<evidence type="ECO:0000313" key="2">
    <source>
        <dbReference type="Proteomes" id="UP000315289"/>
    </source>
</evidence>
<name>A0A557SX38_9ARCH</name>
<organism evidence="1 2">
    <name type="scientific">Candidatus Nitrosocosmicus arcticus</name>
    <dbReference type="NCBI Taxonomy" id="2035267"/>
    <lineage>
        <taxon>Archaea</taxon>
        <taxon>Nitrososphaerota</taxon>
        <taxon>Nitrososphaeria</taxon>
        <taxon>Nitrososphaerales</taxon>
        <taxon>Nitrososphaeraceae</taxon>
        <taxon>Candidatus Nitrosocosmicus</taxon>
    </lineage>
</organism>
<reference evidence="1 2" key="1">
    <citation type="journal article" date="2019" name="Front. Microbiol.">
        <title>Ammonia Oxidation by the Arctic Terrestrial Thaumarchaeote Candidatus Nitrosocosmicus arcticus Is Stimulated by Increasing Temperatures.</title>
        <authorList>
            <person name="Alves R.J.E."/>
            <person name="Kerou M."/>
            <person name="Zappe A."/>
            <person name="Bittner R."/>
            <person name="Abby S.S."/>
            <person name="Schmidt H.A."/>
            <person name="Pfeifer K."/>
            <person name="Schleper C."/>
        </authorList>
    </citation>
    <scope>NUCLEOTIDE SEQUENCE [LARGE SCALE GENOMIC DNA]</scope>
    <source>
        <strain evidence="1 2">Kfb</strain>
    </source>
</reference>
<dbReference type="AlphaFoldDB" id="A0A557SX38"/>
<dbReference type="Proteomes" id="UP000315289">
    <property type="component" value="Unassembled WGS sequence"/>
</dbReference>
<accession>A0A557SX38</accession>
<proteinExistence type="predicted"/>
<gene>
    <name evidence="1" type="ORF">NARC_40127</name>
</gene>